<evidence type="ECO:0000256" key="3">
    <source>
        <dbReference type="ARBA" id="ARBA00022827"/>
    </source>
</evidence>
<reference evidence="6 7" key="2">
    <citation type="submission" date="2021-10" db="EMBL/GenBank/DDBJ databases">
        <authorList>
            <person name="Piombo E."/>
        </authorList>
    </citation>
    <scope>NUCLEOTIDE SEQUENCE [LARGE SCALE GENOMIC DNA]</scope>
</reference>
<dbReference type="Proteomes" id="UP000754883">
    <property type="component" value="Unassembled WGS sequence"/>
</dbReference>
<dbReference type="Pfam" id="PF01565">
    <property type="entry name" value="FAD_binding_4"/>
    <property type="match status" value="1"/>
</dbReference>
<feature type="domain" description="FAD-binding PCMH-type" evidence="5">
    <location>
        <begin position="41"/>
        <end position="207"/>
    </location>
</feature>
<dbReference type="GO" id="GO:0071949">
    <property type="term" value="F:FAD binding"/>
    <property type="evidence" value="ECO:0007669"/>
    <property type="project" value="InterPro"/>
</dbReference>
<dbReference type="SUPFAM" id="SSF56176">
    <property type="entry name" value="FAD-binding/transporter-associated domain-like"/>
    <property type="match status" value="1"/>
</dbReference>
<dbReference type="PANTHER" id="PTHR42973:SF7">
    <property type="entry name" value="FAD-BINDING PCMH-TYPE DOMAIN-CONTAINING PROTEIN"/>
    <property type="match status" value="1"/>
</dbReference>
<keyword evidence="2" id="KW-0285">Flavoprotein</keyword>
<dbReference type="InterPro" id="IPR016166">
    <property type="entry name" value="FAD-bd_PCMH"/>
</dbReference>
<sequence length="478" mass="52486">MTLDSVALLSKLETDLSHTTAKIYRPDSVEFNEIAQCFIHKPVRTPAVVRPRTADDVASVMQFCLRNKAGFTVRSGGYDCAARTRVDGALVIDMRDMNQVTVSEDKGSATVGGGILHGDLARALGEEGLATPVGNVASLGYTGWSTLGGYGPLSSGYGLGVDQILGAKTVNARGEIQTASEELLVGIRGGGGSLGIITELTIKVYPLDKVRDDINGRTGVDSLLTRRYYSSQMLSSIILYESSNLEGTITTYNQHYEHLLATQELSDCLQLQPTITQIPKMGTVFGVMLTWHGENKEEGYAWIESFAKAGTCVMKATQETTLAEVLKERDNLVTWPSYGRLVTLNLRQLTERTIAVLARHCPNAPGVGFIFSFKPRHKIRSLRLELEINTAIPESCLANERLEWGSRIKADLEVEDTDNILESSYIALGSHEVNLKRVYGQHYSTLMTLKEKYDPDNIFKHTVPRLAPVGVGRRTLEV</sequence>
<dbReference type="InterPro" id="IPR016169">
    <property type="entry name" value="FAD-bd_PCMH_sub2"/>
</dbReference>
<dbReference type="AlphaFoldDB" id="A0A9N9Y4E4"/>
<organism evidence="6 7">
    <name type="scientific">Clonostachys byssicola</name>
    <dbReference type="NCBI Taxonomy" id="160290"/>
    <lineage>
        <taxon>Eukaryota</taxon>
        <taxon>Fungi</taxon>
        <taxon>Dikarya</taxon>
        <taxon>Ascomycota</taxon>
        <taxon>Pezizomycotina</taxon>
        <taxon>Sordariomycetes</taxon>
        <taxon>Hypocreomycetidae</taxon>
        <taxon>Hypocreales</taxon>
        <taxon>Bionectriaceae</taxon>
        <taxon>Clonostachys</taxon>
    </lineage>
</organism>
<keyword evidence="3" id="KW-0274">FAD</keyword>
<evidence type="ECO:0000256" key="4">
    <source>
        <dbReference type="ARBA" id="ARBA00023002"/>
    </source>
</evidence>
<gene>
    <name evidence="6" type="ORF">CBYS24578_00012333</name>
</gene>
<dbReference type="Pfam" id="PF08031">
    <property type="entry name" value="BBE"/>
    <property type="match status" value="1"/>
</dbReference>
<dbReference type="PROSITE" id="PS51387">
    <property type="entry name" value="FAD_PCMH"/>
    <property type="match status" value="1"/>
</dbReference>
<dbReference type="OrthoDB" id="407275at2759"/>
<evidence type="ECO:0000313" key="7">
    <source>
        <dbReference type="Proteomes" id="UP000754883"/>
    </source>
</evidence>
<reference evidence="7" key="1">
    <citation type="submission" date="2019-06" db="EMBL/GenBank/DDBJ databases">
        <authorList>
            <person name="Broberg M."/>
        </authorList>
    </citation>
    <scope>NUCLEOTIDE SEQUENCE [LARGE SCALE GENOMIC DNA]</scope>
</reference>
<dbReference type="InterPro" id="IPR012951">
    <property type="entry name" value="BBE"/>
</dbReference>
<dbReference type="GO" id="GO:0016491">
    <property type="term" value="F:oxidoreductase activity"/>
    <property type="evidence" value="ECO:0007669"/>
    <property type="project" value="UniProtKB-KW"/>
</dbReference>
<dbReference type="InterPro" id="IPR006094">
    <property type="entry name" value="Oxid_FAD_bind_N"/>
</dbReference>
<comment type="similarity">
    <text evidence="1">Belongs to the oxygen-dependent FAD-linked oxidoreductase family.</text>
</comment>
<dbReference type="PANTHER" id="PTHR42973">
    <property type="entry name" value="BINDING OXIDOREDUCTASE, PUTATIVE (AFU_ORTHOLOGUE AFUA_1G17690)-RELATED"/>
    <property type="match status" value="1"/>
</dbReference>
<evidence type="ECO:0000256" key="2">
    <source>
        <dbReference type="ARBA" id="ARBA00022630"/>
    </source>
</evidence>
<dbReference type="InterPro" id="IPR036318">
    <property type="entry name" value="FAD-bd_PCMH-like_sf"/>
</dbReference>
<keyword evidence="7" id="KW-1185">Reference proteome</keyword>
<evidence type="ECO:0000313" key="6">
    <source>
        <dbReference type="EMBL" id="CAG9990098.1"/>
    </source>
</evidence>
<evidence type="ECO:0000256" key="1">
    <source>
        <dbReference type="ARBA" id="ARBA00005466"/>
    </source>
</evidence>
<dbReference type="Gene3D" id="3.40.462.20">
    <property type="match status" value="1"/>
</dbReference>
<dbReference type="InterPro" id="IPR050416">
    <property type="entry name" value="FAD-linked_Oxidoreductase"/>
</dbReference>
<dbReference type="Gene3D" id="3.30.465.10">
    <property type="match status" value="1"/>
</dbReference>
<name>A0A9N9Y4E4_9HYPO</name>
<comment type="caution">
    <text evidence="6">The sequence shown here is derived from an EMBL/GenBank/DDBJ whole genome shotgun (WGS) entry which is preliminary data.</text>
</comment>
<keyword evidence="4" id="KW-0560">Oxidoreductase</keyword>
<dbReference type="EMBL" id="CABFNO020001469">
    <property type="protein sequence ID" value="CAG9990098.1"/>
    <property type="molecule type" value="Genomic_DNA"/>
</dbReference>
<proteinExistence type="inferred from homology"/>
<accession>A0A9N9Y4E4</accession>
<protein>
    <recommendedName>
        <fullName evidence="5">FAD-binding PCMH-type domain-containing protein</fullName>
    </recommendedName>
</protein>
<evidence type="ECO:0000259" key="5">
    <source>
        <dbReference type="PROSITE" id="PS51387"/>
    </source>
</evidence>